<name>A0A0C9VEQ0_9AGAM</name>
<feature type="coiled-coil region" evidence="1">
    <location>
        <begin position="553"/>
        <end position="580"/>
    </location>
</feature>
<feature type="compositionally biased region" description="Acidic residues" evidence="2">
    <location>
        <begin position="531"/>
        <end position="542"/>
    </location>
</feature>
<dbReference type="Proteomes" id="UP000053820">
    <property type="component" value="Unassembled WGS sequence"/>
</dbReference>
<dbReference type="OrthoDB" id="3060996at2759"/>
<gene>
    <name evidence="3" type="ORF">HYDPIDRAFT_112562</name>
</gene>
<proteinExistence type="predicted"/>
<organism evidence="3 4">
    <name type="scientific">Hydnomerulius pinastri MD-312</name>
    <dbReference type="NCBI Taxonomy" id="994086"/>
    <lineage>
        <taxon>Eukaryota</taxon>
        <taxon>Fungi</taxon>
        <taxon>Dikarya</taxon>
        <taxon>Basidiomycota</taxon>
        <taxon>Agaricomycotina</taxon>
        <taxon>Agaricomycetes</taxon>
        <taxon>Agaricomycetidae</taxon>
        <taxon>Boletales</taxon>
        <taxon>Boletales incertae sedis</taxon>
        <taxon>Leucogyrophana</taxon>
    </lineage>
</organism>
<feature type="compositionally biased region" description="Acidic residues" evidence="2">
    <location>
        <begin position="508"/>
        <end position="520"/>
    </location>
</feature>
<keyword evidence="4" id="KW-1185">Reference proteome</keyword>
<accession>A0A0C9VEQ0</accession>
<feature type="region of interest" description="Disordered" evidence="2">
    <location>
        <begin position="468"/>
        <end position="493"/>
    </location>
</feature>
<sequence length="584" mass="65976">MLPLAADPRGAGEARKCHQSGSIQYTLLGEQELGEHIATTESSSNRLPSQPLSSACFGPSSSPVLLEASCLILSFPFELLRVVLEYATPRPCILLESSGYFGPYSTWARELRQLKSFILVCWMWHDIGIDLLYREVTIRRVGQIPALLRTFDAKPHLAATVRSIRVNCDIPSGYEEFFENGLDMITSRCPNNTVLGLDYRSNDNPSFCITRLSDAVLSTIVDFQDRVFPRLQLPDTFFLVGRFKNLVSLTINYADAPIRGNVPSVSFESLEELHCTWEQHSGWAWLDAMAKQWSLPRLARFMLVNKLWASMRFPARTCYPFLRAHGKNLVHLSLVMNVMPSSERSSDYPSFLLDLCPSLRHLTVGPCTWPLQLRHPKLEYLDVWTGAWRSATRPERRRALGNDHIPRDHLPALRKIRLLDPALLSAAGARLFIIFPPDSCLESKITWSFPRIAISQGPDHIAIEREDYSEAVSHSTRNNSPPPSLEMGEHPTVPVPVFTDAELQEDFELEDPDSDSEDSDWIPPSHTPSDFSDEFDECESEDEKYLPSGAPLSQQLQVTLEIFEEELARQEARLADEEASGIYS</sequence>
<dbReference type="AlphaFoldDB" id="A0A0C9VEQ0"/>
<dbReference type="HOGENOM" id="CLU_466954_0_0_1"/>
<evidence type="ECO:0000256" key="1">
    <source>
        <dbReference type="SAM" id="Coils"/>
    </source>
</evidence>
<dbReference type="EMBL" id="KN839848">
    <property type="protein sequence ID" value="KIJ64039.1"/>
    <property type="molecule type" value="Genomic_DNA"/>
</dbReference>
<keyword evidence="1" id="KW-0175">Coiled coil</keyword>
<evidence type="ECO:0008006" key="5">
    <source>
        <dbReference type="Google" id="ProtNLM"/>
    </source>
</evidence>
<evidence type="ECO:0000313" key="4">
    <source>
        <dbReference type="Proteomes" id="UP000053820"/>
    </source>
</evidence>
<reference evidence="3 4" key="1">
    <citation type="submission" date="2014-04" db="EMBL/GenBank/DDBJ databases">
        <title>Evolutionary Origins and Diversification of the Mycorrhizal Mutualists.</title>
        <authorList>
            <consortium name="DOE Joint Genome Institute"/>
            <consortium name="Mycorrhizal Genomics Consortium"/>
            <person name="Kohler A."/>
            <person name="Kuo A."/>
            <person name="Nagy L.G."/>
            <person name="Floudas D."/>
            <person name="Copeland A."/>
            <person name="Barry K.W."/>
            <person name="Cichocki N."/>
            <person name="Veneault-Fourrey C."/>
            <person name="LaButti K."/>
            <person name="Lindquist E.A."/>
            <person name="Lipzen A."/>
            <person name="Lundell T."/>
            <person name="Morin E."/>
            <person name="Murat C."/>
            <person name="Riley R."/>
            <person name="Ohm R."/>
            <person name="Sun H."/>
            <person name="Tunlid A."/>
            <person name="Henrissat B."/>
            <person name="Grigoriev I.V."/>
            <person name="Hibbett D.S."/>
            <person name="Martin F."/>
        </authorList>
    </citation>
    <scope>NUCLEOTIDE SEQUENCE [LARGE SCALE GENOMIC DNA]</scope>
    <source>
        <strain evidence="3 4">MD-312</strain>
    </source>
</reference>
<evidence type="ECO:0000313" key="3">
    <source>
        <dbReference type="EMBL" id="KIJ64039.1"/>
    </source>
</evidence>
<protein>
    <recommendedName>
        <fullName evidence="5">F-box domain-containing protein</fullName>
    </recommendedName>
</protein>
<feature type="region of interest" description="Disordered" evidence="2">
    <location>
        <begin position="508"/>
        <end position="551"/>
    </location>
</feature>
<evidence type="ECO:0000256" key="2">
    <source>
        <dbReference type="SAM" id="MobiDB-lite"/>
    </source>
</evidence>